<organism evidence="3 4">
    <name type="scientific">Shimia sagamensis</name>
    <dbReference type="NCBI Taxonomy" id="1566352"/>
    <lineage>
        <taxon>Bacteria</taxon>
        <taxon>Pseudomonadati</taxon>
        <taxon>Pseudomonadota</taxon>
        <taxon>Alphaproteobacteria</taxon>
        <taxon>Rhodobacterales</taxon>
        <taxon>Roseobacteraceae</taxon>
    </lineage>
</organism>
<feature type="domain" description="Transcription factor zinc-finger" evidence="2">
    <location>
        <begin position="2"/>
        <end position="42"/>
    </location>
</feature>
<accession>A0ABY1P470</accession>
<comment type="caution">
    <text evidence="3">The sequence shown here is derived from an EMBL/GenBank/DDBJ whole genome shotgun (WGS) entry which is preliminary data.</text>
</comment>
<proteinExistence type="predicted"/>
<evidence type="ECO:0000259" key="2">
    <source>
        <dbReference type="Pfam" id="PF13453"/>
    </source>
</evidence>
<dbReference type="RefSeq" id="WP_283426472.1">
    <property type="nucleotide sequence ID" value="NZ_FXTY01000005.1"/>
</dbReference>
<reference evidence="3 4" key="1">
    <citation type="submission" date="2017-05" db="EMBL/GenBank/DDBJ databases">
        <authorList>
            <person name="Varghese N."/>
            <person name="Submissions S."/>
        </authorList>
    </citation>
    <scope>NUCLEOTIDE SEQUENCE [LARGE SCALE GENOMIC DNA]</scope>
    <source>
        <strain evidence="3 4">DSM 29734</strain>
    </source>
</reference>
<name>A0ABY1P470_9RHOB</name>
<feature type="region of interest" description="Disordered" evidence="1">
    <location>
        <begin position="45"/>
        <end position="85"/>
    </location>
</feature>
<protein>
    <recommendedName>
        <fullName evidence="2">Transcription factor zinc-finger domain-containing protein</fullName>
    </recommendedName>
</protein>
<dbReference type="Pfam" id="PF13453">
    <property type="entry name" value="Zn_ribbon_TFIIB"/>
    <property type="match status" value="1"/>
</dbReference>
<keyword evidence="4" id="KW-1185">Reference proteome</keyword>
<dbReference type="Proteomes" id="UP001157961">
    <property type="component" value="Unassembled WGS sequence"/>
</dbReference>
<evidence type="ECO:0000256" key="1">
    <source>
        <dbReference type="SAM" id="MobiDB-lite"/>
    </source>
</evidence>
<dbReference type="EMBL" id="FXTY01000005">
    <property type="protein sequence ID" value="SMP25131.1"/>
    <property type="molecule type" value="Genomic_DNA"/>
</dbReference>
<evidence type="ECO:0000313" key="3">
    <source>
        <dbReference type="EMBL" id="SMP25131.1"/>
    </source>
</evidence>
<evidence type="ECO:0000313" key="4">
    <source>
        <dbReference type="Proteomes" id="UP001157961"/>
    </source>
</evidence>
<gene>
    <name evidence="3" type="ORF">SAMN06265373_10549</name>
</gene>
<dbReference type="InterPro" id="IPR027392">
    <property type="entry name" value="TF_Znf"/>
</dbReference>
<feature type="compositionally biased region" description="Basic and acidic residues" evidence="1">
    <location>
        <begin position="66"/>
        <end position="83"/>
    </location>
</feature>
<sequence>MKCPVDGETLVIADRNGVEIDYCPTCRGVWLDRGELDKIIERAAAYAAPPPPPPSETVQPAPQRGYDSHGYDEGHVRRYEDKPRKKKKMSSFLDDIFDF</sequence>